<keyword evidence="2" id="KW-1185">Reference proteome</keyword>
<protein>
    <submittedName>
        <fullName evidence="1">Uncharacterized protein</fullName>
    </submittedName>
</protein>
<dbReference type="KEGG" id="nsh:GXM_01375"/>
<organism evidence="1 2">
    <name type="scientific">Nostoc sphaeroides CCNUC1</name>
    <dbReference type="NCBI Taxonomy" id="2653204"/>
    <lineage>
        <taxon>Bacteria</taxon>
        <taxon>Bacillati</taxon>
        <taxon>Cyanobacteriota</taxon>
        <taxon>Cyanophyceae</taxon>
        <taxon>Nostocales</taxon>
        <taxon>Nostocaceae</taxon>
        <taxon>Nostoc</taxon>
    </lineage>
</organism>
<dbReference type="EMBL" id="CP045226">
    <property type="protein sequence ID" value="QFS43902.1"/>
    <property type="molecule type" value="Genomic_DNA"/>
</dbReference>
<sequence length="49" mass="5586">MTLKFRESLVISYWSLVKGQSPKSLARLDTLRLAQASEICNRGQMTNDK</sequence>
<reference evidence="1 2" key="1">
    <citation type="submission" date="2019-10" db="EMBL/GenBank/DDBJ databases">
        <title>Genomic and transcriptomic insights into the perfect genentic adaptation of a filamentous nitrogen-fixing cyanobacterium to rice fields.</title>
        <authorList>
            <person name="Chen Z."/>
        </authorList>
    </citation>
    <scope>NUCLEOTIDE SEQUENCE [LARGE SCALE GENOMIC DNA]</scope>
    <source>
        <strain evidence="1">CCNUC1</strain>
    </source>
</reference>
<name>A0A5P8VU30_9NOSO</name>
<dbReference type="Proteomes" id="UP000326678">
    <property type="component" value="Chromosome Gxm1"/>
</dbReference>
<gene>
    <name evidence="1" type="ORF">GXM_01375</name>
</gene>
<proteinExistence type="predicted"/>
<dbReference type="AlphaFoldDB" id="A0A5P8VU30"/>
<evidence type="ECO:0000313" key="2">
    <source>
        <dbReference type="Proteomes" id="UP000326678"/>
    </source>
</evidence>
<evidence type="ECO:0000313" key="1">
    <source>
        <dbReference type="EMBL" id="QFS43902.1"/>
    </source>
</evidence>
<accession>A0A5P8VU30</accession>